<comment type="catalytic activity">
    <reaction evidence="1 5">
        <text>[protein]-peptidylproline (omega=180) = [protein]-peptidylproline (omega=0)</text>
        <dbReference type="Rhea" id="RHEA:16237"/>
        <dbReference type="Rhea" id="RHEA-COMP:10747"/>
        <dbReference type="Rhea" id="RHEA-COMP:10748"/>
        <dbReference type="ChEBI" id="CHEBI:83833"/>
        <dbReference type="ChEBI" id="CHEBI:83834"/>
        <dbReference type="EC" id="5.2.1.8"/>
    </reaction>
</comment>
<dbReference type="InterPro" id="IPR023566">
    <property type="entry name" value="PPIase_Fpr3/Fpr4-like"/>
</dbReference>
<feature type="region of interest" description="Disordered" evidence="6">
    <location>
        <begin position="136"/>
        <end position="379"/>
    </location>
</feature>
<dbReference type="PANTHER" id="PTHR43811">
    <property type="entry name" value="FKBP-TYPE PEPTIDYL-PROLYL CIS-TRANS ISOMERASE FKPA"/>
    <property type="match status" value="1"/>
</dbReference>
<gene>
    <name evidence="8" type="ORF">TRITD_2Bv1G158170</name>
</gene>
<dbReference type="FunFam" id="3.10.50.40:FF:000006">
    <property type="entry name" value="Peptidyl-prolyl cis-trans isomerase"/>
    <property type="match status" value="1"/>
</dbReference>
<name>A0A9R1PS95_TRITD</name>
<feature type="compositionally biased region" description="Polar residues" evidence="6">
    <location>
        <begin position="354"/>
        <end position="375"/>
    </location>
</feature>
<evidence type="ECO:0000256" key="1">
    <source>
        <dbReference type="ARBA" id="ARBA00000971"/>
    </source>
</evidence>
<accession>A0A9R1PS95</accession>
<feature type="region of interest" description="Disordered" evidence="6">
    <location>
        <begin position="110"/>
        <end position="129"/>
    </location>
</feature>
<dbReference type="InterPro" id="IPR046357">
    <property type="entry name" value="PPIase_dom_sf"/>
</dbReference>
<keyword evidence="4 5" id="KW-0413">Isomerase</keyword>
<dbReference type="Gene3D" id="2.60.120.340">
    <property type="entry name" value="Nucleoplasmin core domain"/>
    <property type="match status" value="1"/>
</dbReference>
<feature type="domain" description="PPIase FKBP-type" evidence="7">
    <location>
        <begin position="401"/>
        <end position="487"/>
    </location>
</feature>
<protein>
    <recommendedName>
        <fullName evidence="2 5">peptidylprolyl isomerase</fullName>
        <ecNumber evidence="2 5">5.2.1.8</ecNumber>
    </recommendedName>
</protein>
<feature type="compositionally biased region" description="Acidic residues" evidence="6">
    <location>
        <begin position="145"/>
        <end position="164"/>
    </location>
</feature>
<dbReference type="EMBL" id="LT934114">
    <property type="protein sequence ID" value="VAH48230.1"/>
    <property type="molecule type" value="Genomic_DNA"/>
</dbReference>
<dbReference type="Pfam" id="PF17800">
    <property type="entry name" value="NPL"/>
    <property type="match status" value="1"/>
</dbReference>
<dbReference type="Gene3D" id="3.10.50.40">
    <property type="match status" value="1"/>
</dbReference>
<dbReference type="InterPro" id="IPR041232">
    <property type="entry name" value="NPL"/>
</dbReference>
<evidence type="ECO:0000313" key="8">
    <source>
        <dbReference type="EMBL" id="VAH48230.1"/>
    </source>
</evidence>
<evidence type="ECO:0000256" key="5">
    <source>
        <dbReference type="PROSITE-ProRule" id="PRU00277"/>
    </source>
</evidence>
<dbReference type="Proteomes" id="UP000324705">
    <property type="component" value="Chromosome 2B"/>
</dbReference>
<dbReference type="Pfam" id="PF00254">
    <property type="entry name" value="FKBP_C"/>
    <property type="match status" value="1"/>
</dbReference>
<dbReference type="Gramene" id="TRITD2Bv1G158170.4">
    <property type="protein sequence ID" value="TRITD2Bv1G158170.4"/>
    <property type="gene ID" value="TRITD2Bv1G158170"/>
</dbReference>
<keyword evidence="3 5" id="KW-0697">Rotamase</keyword>
<dbReference type="AlphaFoldDB" id="A0A9R1PS95"/>
<feature type="compositionally biased region" description="Basic and acidic residues" evidence="6">
    <location>
        <begin position="275"/>
        <end position="292"/>
    </location>
</feature>
<reference evidence="8 9" key="1">
    <citation type="submission" date="2017-09" db="EMBL/GenBank/DDBJ databases">
        <authorList>
            <consortium name="International Durum Wheat Genome Sequencing Consortium (IDWGSC)"/>
            <person name="Milanesi L."/>
        </authorList>
    </citation>
    <scope>NUCLEOTIDE SEQUENCE [LARGE SCALE GENOMIC DNA]</scope>
    <source>
        <strain evidence="9">cv. Svevo</strain>
    </source>
</reference>
<dbReference type="GO" id="GO:0003755">
    <property type="term" value="F:peptidyl-prolyl cis-trans isomerase activity"/>
    <property type="evidence" value="ECO:0007669"/>
    <property type="project" value="UniProtKB-KW"/>
</dbReference>
<dbReference type="PANTHER" id="PTHR43811:SF19">
    <property type="entry name" value="39 KDA FK506-BINDING NUCLEAR PROTEIN"/>
    <property type="match status" value="1"/>
</dbReference>
<dbReference type="PROSITE" id="PS50059">
    <property type="entry name" value="FKBP_PPIASE"/>
    <property type="match status" value="1"/>
</dbReference>
<dbReference type="EC" id="5.2.1.8" evidence="2 5"/>
<dbReference type="InterPro" id="IPR001179">
    <property type="entry name" value="PPIase_FKBP_dom"/>
</dbReference>
<evidence type="ECO:0000256" key="6">
    <source>
        <dbReference type="SAM" id="MobiDB-lite"/>
    </source>
</evidence>
<proteinExistence type="predicted"/>
<feature type="compositionally biased region" description="Basic and acidic residues" evidence="6">
    <location>
        <begin position="238"/>
        <end position="255"/>
    </location>
</feature>
<dbReference type="SUPFAM" id="SSF54534">
    <property type="entry name" value="FKBP-like"/>
    <property type="match status" value="1"/>
</dbReference>
<keyword evidence="9" id="KW-1185">Reference proteome</keyword>
<feature type="region of interest" description="Disordered" evidence="6">
    <location>
        <begin position="1"/>
        <end position="23"/>
    </location>
</feature>
<dbReference type="GO" id="GO:0005634">
    <property type="term" value="C:nucleus"/>
    <property type="evidence" value="ECO:0007669"/>
    <property type="project" value="UniProtKB-ARBA"/>
</dbReference>
<evidence type="ECO:0000256" key="2">
    <source>
        <dbReference type="ARBA" id="ARBA00013194"/>
    </source>
</evidence>
<sequence length="501" mass="54831">MSSFWGAEVKPEKPYTHTHSPRRGRLRLTQATLGAEVGKVEKGKTNLVQLQCTVKNKEPVYLCALIPGQSVTCHLDLEFEEKFVTFSVLGSRSVHLAGYYIGDVYEDIGDSDTGSESLQGSDDDFLASDDDDVVIPVSHGQMNTDSEDDSDYDEDYDSEDDEDLMYNQGRGKSSVVIEEIQEDEKPVDDNSRLQLAVRTLPAESVESEDEDGFPVSESKKSSKGSSKKDKNLNNGTSTEDRKRKSDAINDPHKSSGEVNAENDVVSKKKKKAKDKRNAVDSEKVNDEEKEVKLASSADTVAAKQKKKKSKKQSASEGDTDEQADKKTITDNDEEPSKQGAKKKKNKKKTKENNGSENQAQTDVMNSASKEQTSPKARTYGNGLIVQTVALGKPDGKKATPGKKVFVTYTGKLKNGKIFDSNVGRKPFSFRLGVGQVIKGWDIGVNGMRIGDKRKLTIPPSMGYGNQKAGEIPPNSTLLFDVELMNVHSTCQTKPSGLILGA</sequence>
<evidence type="ECO:0000313" key="9">
    <source>
        <dbReference type="Proteomes" id="UP000324705"/>
    </source>
</evidence>
<feature type="compositionally biased region" description="Basic residues" evidence="6">
    <location>
        <begin position="339"/>
        <end position="349"/>
    </location>
</feature>
<evidence type="ECO:0000256" key="4">
    <source>
        <dbReference type="ARBA" id="ARBA00023235"/>
    </source>
</evidence>
<organism evidence="8 9">
    <name type="scientific">Triticum turgidum subsp. durum</name>
    <name type="common">Durum wheat</name>
    <name type="synonym">Triticum durum</name>
    <dbReference type="NCBI Taxonomy" id="4567"/>
    <lineage>
        <taxon>Eukaryota</taxon>
        <taxon>Viridiplantae</taxon>
        <taxon>Streptophyta</taxon>
        <taxon>Embryophyta</taxon>
        <taxon>Tracheophyta</taxon>
        <taxon>Spermatophyta</taxon>
        <taxon>Magnoliopsida</taxon>
        <taxon>Liliopsida</taxon>
        <taxon>Poales</taxon>
        <taxon>Poaceae</taxon>
        <taxon>BOP clade</taxon>
        <taxon>Pooideae</taxon>
        <taxon>Triticodae</taxon>
        <taxon>Triticeae</taxon>
        <taxon>Triticinae</taxon>
        <taxon>Triticum</taxon>
    </lineage>
</organism>
<evidence type="ECO:0000256" key="3">
    <source>
        <dbReference type="ARBA" id="ARBA00023110"/>
    </source>
</evidence>
<evidence type="ECO:0000259" key="7">
    <source>
        <dbReference type="PROSITE" id="PS50059"/>
    </source>
</evidence>
<dbReference type="PIRSF" id="PIRSF001473">
    <property type="entry name" value="FK506-bp_FPR3"/>
    <property type="match status" value="1"/>
</dbReference>
<dbReference type="OMA" id="KVEMRYI"/>